<comment type="cofactor">
    <cofactor evidence="8">
        <name>[4Fe-4S] cluster</name>
        <dbReference type="ChEBI" id="CHEBI:49883"/>
    </cofactor>
    <text evidence="8">Binds 2 [4Fe-4S] clusters. One cluster is coordinated with 3 cysteines and an exchangeable S-adenosyl-L-methionine.</text>
</comment>
<dbReference type="Pfam" id="PF04055">
    <property type="entry name" value="Radical_SAM"/>
    <property type="match status" value="1"/>
</dbReference>
<dbReference type="SFLD" id="SFLDS00029">
    <property type="entry name" value="Radical_SAM"/>
    <property type="match status" value="1"/>
</dbReference>
<dbReference type="InterPro" id="IPR006638">
    <property type="entry name" value="Elp3/MiaA/NifB-like_rSAM"/>
</dbReference>
<dbReference type="PROSITE" id="PS51918">
    <property type="entry name" value="RADICAL_SAM"/>
    <property type="match status" value="1"/>
</dbReference>
<keyword evidence="1 8" id="KW-0004">4Fe-4S</keyword>
<dbReference type="EMBL" id="MNTG01000033">
    <property type="protein sequence ID" value="OLA37116.1"/>
    <property type="molecule type" value="Genomic_DNA"/>
</dbReference>
<feature type="binding site" evidence="8">
    <location>
        <position position="161"/>
    </location>
    <ligand>
        <name>[4Fe-4S] cluster</name>
        <dbReference type="ChEBI" id="CHEBI:49883"/>
        <label>2</label>
        <note>4Fe-4S-S-AdoMet</note>
    </ligand>
</feature>
<dbReference type="GO" id="GO:0005840">
    <property type="term" value="C:ribosome"/>
    <property type="evidence" value="ECO:0007669"/>
    <property type="project" value="UniProtKB-KW"/>
</dbReference>
<feature type="domain" description="TRAM" evidence="9">
    <location>
        <begin position="373"/>
        <end position="441"/>
    </location>
</feature>
<organism evidence="12 13">
    <name type="scientific">Phascolarctobacterium succinatutens</name>
    <dbReference type="NCBI Taxonomy" id="626940"/>
    <lineage>
        <taxon>Bacteria</taxon>
        <taxon>Bacillati</taxon>
        <taxon>Bacillota</taxon>
        <taxon>Negativicutes</taxon>
        <taxon>Acidaminococcales</taxon>
        <taxon>Acidaminococcaceae</taxon>
        <taxon>Phascolarctobacterium</taxon>
    </lineage>
</organism>
<dbReference type="EC" id="2.8.4.4" evidence="8"/>
<feature type="domain" description="MTTase N-terminal" evidence="10">
    <location>
        <begin position="1"/>
        <end position="117"/>
    </location>
</feature>
<evidence type="ECO:0000256" key="5">
    <source>
        <dbReference type="ARBA" id="ARBA00022723"/>
    </source>
</evidence>
<accession>A0A1Q6R454</accession>
<dbReference type="PROSITE" id="PS50926">
    <property type="entry name" value="TRAM"/>
    <property type="match status" value="1"/>
</dbReference>
<proteinExistence type="inferred from homology"/>
<dbReference type="SFLD" id="SFLDG01082">
    <property type="entry name" value="B12-binding_domain_containing"/>
    <property type="match status" value="1"/>
</dbReference>
<dbReference type="Proteomes" id="UP000186777">
    <property type="component" value="Unassembled WGS sequence"/>
</dbReference>
<dbReference type="CDD" id="cd01335">
    <property type="entry name" value="Radical_SAM"/>
    <property type="match status" value="1"/>
</dbReference>
<dbReference type="SMART" id="SM00729">
    <property type="entry name" value="Elp3"/>
    <property type="match status" value="1"/>
</dbReference>
<evidence type="ECO:0000259" key="9">
    <source>
        <dbReference type="PROSITE" id="PS50926"/>
    </source>
</evidence>
<dbReference type="NCBIfam" id="TIGR00089">
    <property type="entry name" value="MiaB/RimO family radical SAM methylthiotransferase"/>
    <property type="match status" value="1"/>
</dbReference>
<evidence type="ECO:0000256" key="6">
    <source>
        <dbReference type="ARBA" id="ARBA00023004"/>
    </source>
</evidence>
<evidence type="ECO:0000259" key="10">
    <source>
        <dbReference type="PROSITE" id="PS51449"/>
    </source>
</evidence>
<dbReference type="PANTHER" id="PTHR43837:SF1">
    <property type="entry name" value="RIBOSOMAL PROTEIN US12 METHYLTHIOTRANSFERASE RIMO"/>
    <property type="match status" value="1"/>
</dbReference>
<keyword evidence="12" id="KW-0689">Ribosomal protein</keyword>
<keyword evidence="7 8" id="KW-0411">Iron-sulfur</keyword>
<dbReference type="InterPro" id="IPR007197">
    <property type="entry name" value="rSAM"/>
</dbReference>
<dbReference type="InterPro" id="IPR005840">
    <property type="entry name" value="Ribosomal_uS12_MeSTrfase_RimO"/>
</dbReference>
<dbReference type="InterPro" id="IPR020612">
    <property type="entry name" value="Methylthiotransferase_CS"/>
</dbReference>
<dbReference type="GO" id="GO:0051539">
    <property type="term" value="F:4 iron, 4 sulfur cluster binding"/>
    <property type="evidence" value="ECO:0007669"/>
    <property type="project" value="UniProtKB-UniRule"/>
</dbReference>
<evidence type="ECO:0000256" key="4">
    <source>
        <dbReference type="ARBA" id="ARBA00022691"/>
    </source>
</evidence>
<dbReference type="RefSeq" id="WP_303680077.1">
    <property type="nucleotide sequence ID" value="NZ_MNTG01000033.1"/>
</dbReference>
<evidence type="ECO:0000256" key="3">
    <source>
        <dbReference type="ARBA" id="ARBA00022679"/>
    </source>
</evidence>
<evidence type="ECO:0000313" key="13">
    <source>
        <dbReference type="Proteomes" id="UP000186777"/>
    </source>
</evidence>
<dbReference type="SUPFAM" id="SSF102114">
    <property type="entry name" value="Radical SAM enzymes"/>
    <property type="match status" value="1"/>
</dbReference>
<dbReference type="InterPro" id="IPR002792">
    <property type="entry name" value="TRAM_dom"/>
</dbReference>
<evidence type="ECO:0000256" key="2">
    <source>
        <dbReference type="ARBA" id="ARBA00022490"/>
    </source>
</evidence>
<dbReference type="Pfam" id="PF00919">
    <property type="entry name" value="UPF0004"/>
    <property type="match status" value="1"/>
</dbReference>
<gene>
    <name evidence="8" type="primary">rimO</name>
    <name evidence="12" type="ORF">BHW43_07515</name>
</gene>
<keyword evidence="2 8" id="KW-0963">Cytoplasm</keyword>
<dbReference type="NCBIfam" id="TIGR01125">
    <property type="entry name" value="30S ribosomal protein S12 methylthiotransferase RimO"/>
    <property type="match status" value="1"/>
</dbReference>
<dbReference type="HAMAP" id="MF_01865">
    <property type="entry name" value="MTTase_RimO"/>
    <property type="match status" value="1"/>
</dbReference>
<keyword evidence="6 8" id="KW-0408">Iron</keyword>
<dbReference type="AlphaFoldDB" id="A0A1Q6R454"/>
<dbReference type="GO" id="GO:0005829">
    <property type="term" value="C:cytosol"/>
    <property type="evidence" value="ECO:0007669"/>
    <property type="project" value="TreeGrafter"/>
</dbReference>
<dbReference type="FunFam" id="3.80.30.20:FF:000001">
    <property type="entry name" value="tRNA-2-methylthio-N(6)-dimethylallyladenosine synthase 2"/>
    <property type="match status" value="1"/>
</dbReference>
<name>A0A1Q6R454_9FIRM</name>
<comment type="function">
    <text evidence="8">Catalyzes the methylthiolation of an aspartic acid residue of ribosomal protein uS12.</text>
</comment>
<keyword evidence="3 8" id="KW-0808">Transferase</keyword>
<feature type="binding site" evidence="8">
    <location>
        <position position="80"/>
    </location>
    <ligand>
        <name>[4Fe-4S] cluster</name>
        <dbReference type="ChEBI" id="CHEBI:49883"/>
        <label>1</label>
    </ligand>
</feature>
<dbReference type="Gene3D" id="3.40.50.12160">
    <property type="entry name" value="Methylthiotransferase, N-terminal domain"/>
    <property type="match status" value="1"/>
</dbReference>
<dbReference type="GO" id="GO:0046872">
    <property type="term" value="F:metal ion binding"/>
    <property type="evidence" value="ECO:0007669"/>
    <property type="project" value="UniProtKB-KW"/>
</dbReference>
<evidence type="ECO:0000313" key="12">
    <source>
        <dbReference type="EMBL" id="OLA37116.1"/>
    </source>
</evidence>
<feature type="binding site" evidence="8">
    <location>
        <position position="10"/>
    </location>
    <ligand>
        <name>[4Fe-4S] cluster</name>
        <dbReference type="ChEBI" id="CHEBI:49883"/>
        <label>1</label>
    </ligand>
</feature>
<keyword evidence="12" id="KW-0687">Ribonucleoprotein</keyword>
<dbReference type="SFLD" id="SFLDF00274">
    <property type="entry name" value="ribosomal_protein_S12_methylth"/>
    <property type="match status" value="1"/>
</dbReference>
<reference evidence="12 13" key="1">
    <citation type="journal article" date="2016" name="Nat. Biotechnol.">
        <title>Measurement of bacterial replication rates in microbial communities.</title>
        <authorList>
            <person name="Brown C.T."/>
            <person name="Olm M.R."/>
            <person name="Thomas B.C."/>
            <person name="Banfield J.F."/>
        </authorList>
    </citation>
    <scope>NUCLEOTIDE SEQUENCE [LARGE SCALE GENOMIC DNA]</scope>
    <source>
        <strain evidence="12">46_33</strain>
    </source>
</reference>
<evidence type="ECO:0000256" key="8">
    <source>
        <dbReference type="HAMAP-Rule" id="MF_01865"/>
    </source>
</evidence>
<comment type="caution">
    <text evidence="12">The sequence shown here is derived from an EMBL/GenBank/DDBJ whole genome shotgun (WGS) entry which is preliminary data.</text>
</comment>
<dbReference type="Gene3D" id="3.80.30.20">
    <property type="entry name" value="tm_1862 like domain"/>
    <property type="match status" value="1"/>
</dbReference>
<dbReference type="InterPro" id="IPR038135">
    <property type="entry name" value="Methylthiotransferase_N_sf"/>
</dbReference>
<keyword evidence="5 8" id="KW-0479">Metal-binding</keyword>
<dbReference type="PROSITE" id="PS51449">
    <property type="entry name" value="MTTASE_N"/>
    <property type="match status" value="1"/>
</dbReference>
<evidence type="ECO:0000256" key="1">
    <source>
        <dbReference type="ARBA" id="ARBA00022485"/>
    </source>
</evidence>
<feature type="binding site" evidence="8">
    <location>
        <position position="46"/>
    </location>
    <ligand>
        <name>[4Fe-4S] cluster</name>
        <dbReference type="ChEBI" id="CHEBI:49883"/>
        <label>1</label>
    </ligand>
</feature>
<dbReference type="SFLD" id="SFLDG01061">
    <property type="entry name" value="methylthiotransferase"/>
    <property type="match status" value="1"/>
</dbReference>
<dbReference type="InterPro" id="IPR058240">
    <property type="entry name" value="rSAM_sf"/>
</dbReference>
<dbReference type="STRING" id="626940.BHW43_07515"/>
<comment type="similarity">
    <text evidence="8">Belongs to the methylthiotransferase family. RimO subfamily.</text>
</comment>
<dbReference type="InterPro" id="IPR013848">
    <property type="entry name" value="Methylthiotransferase_N"/>
</dbReference>
<evidence type="ECO:0000259" key="11">
    <source>
        <dbReference type="PROSITE" id="PS51918"/>
    </source>
</evidence>
<dbReference type="GO" id="GO:0035599">
    <property type="term" value="F:aspartic acid methylthiotransferase activity"/>
    <property type="evidence" value="ECO:0007669"/>
    <property type="project" value="TreeGrafter"/>
</dbReference>
<dbReference type="PANTHER" id="PTHR43837">
    <property type="entry name" value="RIBOSOMAL PROTEIN S12 METHYLTHIOTRANSFERASE RIMO"/>
    <property type="match status" value="1"/>
</dbReference>
<dbReference type="Pfam" id="PF18693">
    <property type="entry name" value="TRAM_2"/>
    <property type="match status" value="1"/>
</dbReference>
<keyword evidence="4 8" id="KW-0949">S-adenosyl-L-methionine</keyword>
<dbReference type="Gene3D" id="2.40.50.140">
    <property type="entry name" value="Nucleic acid-binding proteins"/>
    <property type="match status" value="1"/>
</dbReference>
<feature type="binding site" evidence="8">
    <location>
        <position position="154"/>
    </location>
    <ligand>
        <name>[4Fe-4S] cluster</name>
        <dbReference type="ChEBI" id="CHEBI:49883"/>
        <label>2</label>
        <note>4Fe-4S-S-AdoMet</note>
    </ligand>
</feature>
<dbReference type="InterPro" id="IPR012340">
    <property type="entry name" value="NA-bd_OB-fold"/>
</dbReference>
<dbReference type="InterPro" id="IPR023404">
    <property type="entry name" value="rSAM_horseshoe"/>
</dbReference>
<dbReference type="GO" id="GO:0103039">
    <property type="term" value="F:protein methylthiotransferase activity"/>
    <property type="evidence" value="ECO:0007669"/>
    <property type="project" value="UniProtKB-EC"/>
</dbReference>
<sequence>MKIGMVSLGCPKNLVDSEVMLGIIKDKQLEITNDPADAELIIVNTCGFIESAKEESISTILQMAQYKEEGSCKYLIMTGCLGQRYADELFESMPEVDAIVGTDSFTDIGWVIDQVLAGKRVKHLQKLESKNVQAPPRMLTTPDYMAYLKIAEGCDNCCSYCIIPQLRGPYTSRPYDEVMAEARSLAAHGVKELIVVAQDTTRYGEDLTGKLLLPQLLRDLNELEGIEWIRVMYLYPNNFTDDLIAAFAECDKVCKYIDIPLQHASDRLLDSMNRYDTRAQVEELLAKLRERIPGITIRTTFIVGFPGETDEDFAELMDFVEKQRFENAGVFQYSQEEGTVAGAMENQIEPEVKENRYHELMALQAGISEEIHQEREDEELDVIVEGFDEENPALAVGRSYHEAPDIDGNIFIENAAELKVGQMVRVRILQGFTYEMVAELV</sequence>
<protein>
    <recommendedName>
        <fullName evidence="8">Ribosomal protein uS12 methylthiotransferase RimO</fullName>
        <shortName evidence="8">uS12 MTTase</shortName>
        <shortName evidence="8">uS12 methylthiotransferase</shortName>
        <ecNumber evidence="8">2.8.4.4</ecNumber>
    </recommendedName>
    <alternativeName>
        <fullName evidence="8">Ribosomal protein uS12 (aspartate-C(3))-methylthiotransferase</fullName>
    </alternativeName>
    <alternativeName>
        <fullName evidence="8">Ribosome maturation factor RimO</fullName>
    </alternativeName>
</protein>
<evidence type="ECO:0000256" key="7">
    <source>
        <dbReference type="ARBA" id="ARBA00023014"/>
    </source>
</evidence>
<feature type="binding site" evidence="8">
    <location>
        <position position="158"/>
    </location>
    <ligand>
        <name>[4Fe-4S] cluster</name>
        <dbReference type="ChEBI" id="CHEBI:49883"/>
        <label>2</label>
        <note>4Fe-4S-S-AdoMet</note>
    </ligand>
</feature>
<dbReference type="GO" id="GO:0140101">
    <property type="term" value="F:catalytic activity, acting on a tRNA"/>
    <property type="evidence" value="ECO:0007669"/>
    <property type="project" value="UniProtKB-ARBA"/>
</dbReference>
<dbReference type="InterPro" id="IPR005839">
    <property type="entry name" value="Methylthiotransferase"/>
</dbReference>
<comment type="catalytic activity">
    <reaction evidence="8">
        <text>L-aspartate(89)-[ribosomal protein uS12]-hydrogen + (sulfur carrier)-SH + AH2 + 2 S-adenosyl-L-methionine = 3-methylsulfanyl-L-aspartate(89)-[ribosomal protein uS12]-hydrogen + (sulfur carrier)-H + 5'-deoxyadenosine + L-methionine + A + S-adenosyl-L-homocysteine + 2 H(+)</text>
        <dbReference type="Rhea" id="RHEA:37087"/>
        <dbReference type="Rhea" id="RHEA-COMP:10460"/>
        <dbReference type="Rhea" id="RHEA-COMP:10461"/>
        <dbReference type="Rhea" id="RHEA-COMP:14737"/>
        <dbReference type="Rhea" id="RHEA-COMP:14739"/>
        <dbReference type="ChEBI" id="CHEBI:13193"/>
        <dbReference type="ChEBI" id="CHEBI:15378"/>
        <dbReference type="ChEBI" id="CHEBI:17319"/>
        <dbReference type="ChEBI" id="CHEBI:17499"/>
        <dbReference type="ChEBI" id="CHEBI:29917"/>
        <dbReference type="ChEBI" id="CHEBI:29961"/>
        <dbReference type="ChEBI" id="CHEBI:57844"/>
        <dbReference type="ChEBI" id="CHEBI:57856"/>
        <dbReference type="ChEBI" id="CHEBI:59789"/>
        <dbReference type="ChEBI" id="CHEBI:64428"/>
        <dbReference type="ChEBI" id="CHEBI:73599"/>
        <dbReference type="EC" id="2.8.4.4"/>
    </reaction>
</comment>
<dbReference type="PROSITE" id="PS01278">
    <property type="entry name" value="MTTASE_RADICAL"/>
    <property type="match status" value="1"/>
</dbReference>
<dbReference type="GO" id="GO:0035600">
    <property type="term" value="P:tRNA methylthiolation"/>
    <property type="evidence" value="ECO:0007669"/>
    <property type="project" value="UniProtKB-ARBA"/>
</dbReference>
<comment type="subcellular location">
    <subcellularLocation>
        <location evidence="8">Cytoplasm</location>
    </subcellularLocation>
</comment>
<feature type="domain" description="Radical SAM core" evidence="11">
    <location>
        <begin position="140"/>
        <end position="370"/>
    </location>
</feature>